<evidence type="ECO:0000313" key="1">
    <source>
        <dbReference type="EMBL" id="SPB15143.1"/>
    </source>
</evidence>
<keyword evidence="2" id="KW-1185">Reference proteome</keyword>
<name>A0A2U3I4R5_9BURK</name>
<accession>A0A2U3I4R5</accession>
<dbReference type="Proteomes" id="UP000238169">
    <property type="component" value="Unassembled WGS sequence"/>
</dbReference>
<protein>
    <recommendedName>
        <fullName evidence="3">Transposase</fullName>
    </recommendedName>
</protein>
<dbReference type="AlphaFoldDB" id="A0A2U3I4R5"/>
<sequence length="42" mass="4945">MRRPEYFRSRLDAMTDLRHPLAVLANRMPWKSTEATLTPISD</sequence>
<dbReference type="EMBL" id="OGTP01000006">
    <property type="protein sequence ID" value="SPB15143.1"/>
    <property type="molecule type" value="Genomic_DNA"/>
</dbReference>
<gene>
    <name evidence="1" type="ORF">NOV72_02372</name>
</gene>
<reference evidence="2" key="1">
    <citation type="submission" date="2018-01" db="EMBL/GenBank/DDBJ databases">
        <authorList>
            <person name="Peeters C."/>
        </authorList>
    </citation>
    <scope>NUCLEOTIDE SEQUENCE [LARGE SCALE GENOMIC DNA]</scope>
</reference>
<organism evidence="1 2">
    <name type="scientific">Caballeronia novacaledonica</name>
    <dbReference type="NCBI Taxonomy" id="1544861"/>
    <lineage>
        <taxon>Bacteria</taxon>
        <taxon>Pseudomonadati</taxon>
        <taxon>Pseudomonadota</taxon>
        <taxon>Betaproteobacteria</taxon>
        <taxon>Burkholderiales</taxon>
        <taxon>Burkholderiaceae</taxon>
        <taxon>Caballeronia</taxon>
    </lineage>
</organism>
<evidence type="ECO:0000313" key="2">
    <source>
        <dbReference type="Proteomes" id="UP000238169"/>
    </source>
</evidence>
<evidence type="ECO:0008006" key="3">
    <source>
        <dbReference type="Google" id="ProtNLM"/>
    </source>
</evidence>
<dbReference type="RefSeq" id="WP_281261807.1">
    <property type="nucleotide sequence ID" value="NZ_OGTP01000006.1"/>
</dbReference>
<proteinExistence type="predicted"/>